<dbReference type="GO" id="GO:0005654">
    <property type="term" value="C:nucleoplasm"/>
    <property type="evidence" value="ECO:0007669"/>
    <property type="project" value="Ensembl"/>
</dbReference>
<dbReference type="InterPro" id="IPR051070">
    <property type="entry name" value="NF-kappa-B_inhibitor"/>
</dbReference>
<accession>A0A670I3V7</accession>
<dbReference type="GO" id="GO:0051059">
    <property type="term" value="F:NF-kappaB binding"/>
    <property type="evidence" value="ECO:0007669"/>
    <property type="project" value="TreeGrafter"/>
</dbReference>
<sequence>MGASALLSYAGSAKSIQGSFHTYMRGHVCVAWLCARRGVWRVYSCSPSCRQAAPVPSEAGLAPAEVGGVRLVKRRGCWPRGSFTRAASPSPARLCALCASSRRGFLGRGSAPAFRRRQGPELRFASRLDAPPAACAAAAATMSETRSCCDGKKDVQVEGGVYLEEGQCDSGLGSIRSLQGQLPEGEPRSPAARGVRSDKAADFPDAAAGKEGSASEPDERLDSSYGSSSLVESLAGLGETPRHPGEEEEEEEAERVRQQLLLETFAFVSEDGDTLLHLAVIHCVPAIALCFIAQLPVEVLEIQNDLFQTPLHLSVYLEQSRVVQALVLRGVNTALQDRNGNTALHLACEQQSLECVQLLLQGFISNKTLEARKSHQDLHLQNWQGLTCLHISTLKGNLHLMALLVKSGADIDVQDGTSGKTPLHMAVENHDEMAVKHLLEMGAQVDAQMYNGCTPLHLAVGRKDAAIAAILCQSGADTLLRNMEDETAQDLADENDDILTLLPFDDLKISGKPVVCSS</sequence>
<evidence type="ECO:0000313" key="5">
    <source>
        <dbReference type="Ensembl" id="ENSPMRP00000006598.1"/>
    </source>
</evidence>
<evidence type="ECO:0000256" key="2">
    <source>
        <dbReference type="ARBA" id="ARBA00023043"/>
    </source>
</evidence>
<feature type="repeat" description="ANK" evidence="3">
    <location>
        <begin position="384"/>
        <end position="416"/>
    </location>
</feature>
<dbReference type="GeneTree" id="ENSGT00940000159120"/>
<dbReference type="OMA" id="PMFNGCT"/>
<dbReference type="Gene3D" id="1.25.40.20">
    <property type="entry name" value="Ankyrin repeat-containing domain"/>
    <property type="match status" value="1"/>
</dbReference>
<reference evidence="5" key="3">
    <citation type="submission" date="2025-09" db="UniProtKB">
        <authorList>
            <consortium name="Ensembl"/>
        </authorList>
    </citation>
    <scope>IDENTIFICATION</scope>
</reference>
<dbReference type="GO" id="GO:0005829">
    <property type="term" value="C:cytosol"/>
    <property type="evidence" value="ECO:0007669"/>
    <property type="project" value="Ensembl"/>
</dbReference>
<protein>
    <submittedName>
        <fullName evidence="5">NFKB inhibitor epsilon</fullName>
    </submittedName>
</protein>
<feature type="repeat" description="ANK" evidence="3">
    <location>
        <begin position="451"/>
        <end position="483"/>
    </location>
</feature>
<dbReference type="GO" id="GO:0071356">
    <property type="term" value="P:cellular response to tumor necrosis factor"/>
    <property type="evidence" value="ECO:0007669"/>
    <property type="project" value="TreeGrafter"/>
</dbReference>
<dbReference type="PROSITE" id="PS50088">
    <property type="entry name" value="ANK_REPEAT"/>
    <property type="match status" value="5"/>
</dbReference>
<reference evidence="5" key="2">
    <citation type="submission" date="2025-08" db="UniProtKB">
        <authorList>
            <consortium name="Ensembl"/>
        </authorList>
    </citation>
    <scope>IDENTIFICATION</scope>
</reference>
<evidence type="ECO:0000313" key="6">
    <source>
        <dbReference type="Proteomes" id="UP000472272"/>
    </source>
</evidence>
<dbReference type="GO" id="GO:0001650">
    <property type="term" value="C:fibrillar center"/>
    <property type="evidence" value="ECO:0007669"/>
    <property type="project" value="Ensembl"/>
</dbReference>
<dbReference type="SUPFAM" id="SSF48403">
    <property type="entry name" value="Ankyrin repeat"/>
    <property type="match status" value="1"/>
</dbReference>
<organism evidence="5 6">
    <name type="scientific">Podarcis muralis</name>
    <name type="common">Wall lizard</name>
    <name type="synonym">Lacerta muralis</name>
    <dbReference type="NCBI Taxonomy" id="64176"/>
    <lineage>
        <taxon>Eukaryota</taxon>
        <taxon>Metazoa</taxon>
        <taxon>Chordata</taxon>
        <taxon>Craniata</taxon>
        <taxon>Vertebrata</taxon>
        <taxon>Euteleostomi</taxon>
        <taxon>Lepidosauria</taxon>
        <taxon>Squamata</taxon>
        <taxon>Bifurcata</taxon>
        <taxon>Unidentata</taxon>
        <taxon>Episquamata</taxon>
        <taxon>Laterata</taxon>
        <taxon>Lacertibaenia</taxon>
        <taxon>Lacertidae</taxon>
        <taxon>Podarcis</taxon>
    </lineage>
</organism>
<dbReference type="AlphaFoldDB" id="A0A670I3V7"/>
<dbReference type="Pfam" id="PF12796">
    <property type="entry name" value="Ank_2"/>
    <property type="match status" value="1"/>
</dbReference>
<keyword evidence="1" id="KW-0677">Repeat</keyword>
<dbReference type="PROSITE" id="PS50297">
    <property type="entry name" value="ANK_REP_REGION"/>
    <property type="match status" value="4"/>
</dbReference>
<dbReference type="PANTHER" id="PTHR46680:SF5">
    <property type="entry name" value="NFKB INHIBITOR EPSILON"/>
    <property type="match status" value="1"/>
</dbReference>
<feature type="repeat" description="ANK" evidence="3">
    <location>
        <begin position="306"/>
        <end position="338"/>
    </location>
</feature>
<evidence type="ECO:0000256" key="3">
    <source>
        <dbReference type="PROSITE-ProRule" id="PRU00023"/>
    </source>
</evidence>
<feature type="repeat" description="ANK" evidence="3">
    <location>
        <begin position="339"/>
        <end position="361"/>
    </location>
</feature>
<dbReference type="InterPro" id="IPR036770">
    <property type="entry name" value="Ankyrin_rpt-contain_sf"/>
</dbReference>
<name>A0A670I3V7_PODMU</name>
<dbReference type="InterPro" id="IPR002110">
    <property type="entry name" value="Ankyrin_rpt"/>
</dbReference>
<dbReference type="PANTHER" id="PTHR46680">
    <property type="entry name" value="NF-KAPPA-B INHIBITOR ALPHA"/>
    <property type="match status" value="1"/>
</dbReference>
<reference evidence="5 6" key="1">
    <citation type="journal article" date="2019" name="Proc. Natl. Acad. Sci. U.S.A.">
        <title>Regulatory changes in pterin and carotenoid genes underlie balanced color polymorphisms in the wall lizard.</title>
        <authorList>
            <person name="Andrade P."/>
            <person name="Pinho C."/>
            <person name="Perez I de Lanuza G."/>
            <person name="Afonso S."/>
            <person name="Brejcha J."/>
            <person name="Rubin C.J."/>
            <person name="Wallerman O."/>
            <person name="Pereira P."/>
            <person name="Sabatino S.J."/>
            <person name="Bellati A."/>
            <person name="Pellitteri-Rosa D."/>
            <person name="Bosakova Z."/>
            <person name="Bunikis I."/>
            <person name="Carretero M.A."/>
            <person name="Feiner N."/>
            <person name="Marsik P."/>
            <person name="Pauperio F."/>
            <person name="Salvi D."/>
            <person name="Soler L."/>
            <person name="While G.M."/>
            <person name="Uller T."/>
            <person name="Font E."/>
            <person name="Andersson L."/>
            <person name="Carneiro M."/>
        </authorList>
    </citation>
    <scope>NUCLEOTIDE SEQUENCE</scope>
</reference>
<keyword evidence="2 3" id="KW-0040">ANK repeat</keyword>
<dbReference type="Pfam" id="PF13637">
    <property type="entry name" value="Ank_4"/>
    <property type="match status" value="1"/>
</dbReference>
<keyword evidence="6" id="KW-1185">Reference proteome</keyword>
<proteinExistence type="predicted"/>
<gene>
    <name evidence="5" type="primary">NFKBIE</name>
</gene>
<feature type="repeat" description="ANK" evidence="3">
    <location>
        <begin position="418"/>
        <end position="450"/>
    </location>
</feature>
<evidence type="ECO:0000256" key="1">
    <source>
        <dbReference type="ARBA" id="ARBA00022737"/>
    </source>
</evidence>
<evidence type="ECO:0000256" key="4">
    <source>
        <dbReference type="SAM" id="MobiDB-lite"/>
    </source>
</evidence>
<feature type="region of interest" description="Disordered" evidence="4">
    <location>
        <begin position="174"/>
        <end position="225"/>
    </location>
</feature>
<feature type="region of interest" description="Disordered" evidence="4">
    <location>
        <begin position="236"/>
        <end position="255"/>
    </location>
</feature>
<dbReference type="Ensembl" id="ENSPMRT00000007031.1">
    <property type="protein sequence ID" value="ENSPMRP00000006598.1"/>
    <property type="gene ID" value="ENSPMRG00000004466.1"/>
</dbReference>
<dbReference type="SMART" id="SM00248">
    <property type="entry name" value="ANK"/>
    <property type="match status" value="6"/>
</dbReference>
<dbReference type="Proteomes" id="UP000472272">
    <property type="component" value="Chromosome 3"/>
</dbReference>